<dbReference type="CDD" id="cd00093">
    <property type="entry name" value="HTH_XRE"/>
    <property type="match status" value="1"/>
</dbReference>
<dbReference type="InterPro" id="IPR001387">
    <property type="entry name" value="Cro/C1-type_HTH"/>
</dbReference>
<organism evidence="3 4">
    <name type="scientific">Bosea robiniae</name>
    <dbReference type="NCBI Taxonomy" id="1036780"/>
    <lineage>
        <taxon>Bacteria</taxon>
        <taxon>Pseudomonadati</taxon>
        <taxon>Pseudomonadota</taxon>
        <taxon>Alphaproteobacteria</taxon>
        <taxon>Hyphomicrobiales</taxon>
        <taxon>Boseaceae</taxon>
        <taxon>Bosea</taxon>
    </lineage>
</organism>
<feature type="region of interest" description="Disordered" evidence="1">
    <location>
        <begin position="1"/>
        <end position="30"/>
    </location>
</feature>
<keyword evidence="4" id="KW-1185">Reference proteome</keyword>
<feature type="domain" description="HTH cro/C1-type" evidence="2">
    <location>
        <begin position="3"/>
        <end position="48"/>
    </location>
</feature>
<gene>
    <name evidence="3" type="ORF">SAMN05421844_105401</name>
</gene>
<reference evidence="3 4" key="1">
    <citation type="submission" date="2016-10" db="EMBL/GenBank/DDBJ databases">
        <authorList>
            <person name="Varghese N."/>
            <person name="Submissions S."/>
        </authorList>
    </citation>
    <scope>NUCLEOTIDE SEQUENCE [LARGE SCALE GENOMIC DNA]</scope>
    <source>
        <strain evidence="3 4">DSM 26672</strain>
    </source>
</reference>
<evidence type="ECO:0000259" key="2">
    <source>
        <dbReference type="PROSITE" id="PS50943"/>
    </source>
</evidence>
<dbReference type="SUPFAM" id="SSF47413">
    <property type="entry name" value="lambda repressor-like DNA-binding domains"/>
    <property type="match status" value="1"/>
</dbReference>
<protein>
    <submittedName>
        <fullName evidence="3">Helix-turn-helix domain-containing protein</fullName>
    </submittedName>
</protein>
<sequence length="132" mass="14316">MDWSQAELASHSNLSESTIRDFEKNRRIPGPNNLAAIRAAFEAAGVEFIDDERGEGVVKLRLPARQTATEAEMQASADDVRSQAASAVDEALSGSDATAQQKAERRGELTDEPAVVWRARGKGQPRAPRAKE</sequence>
<proteinExistence type="predicted"/>
<evidence type="ECO:0000313" key="3">
    <source>
        <dbReference type="EMBL" id="SDG83432.1"/>
    </source>
</evidence>
<dbReference type="PROSITE" id="PS50943">
    <property type="entry name" value="HTH_CROC1"/>
    <property type="match status" value="1"/>
</dbReference>
<feature type="region of interest" description="Disordered" evidence="1">
    <location>
        <begin position="67"/>
        <end position="132"/>
    </location>
</feature>
<name>A0ABY0P2U7_9HYPH</name>
<dbReference type="Pfam" id="PF01381">
    <property type="entry name" value="HTH_3"/>
    <property type="match status" value="1"/>
</dbReference>
<dbReference type="Gene3D" id="1.10.260.40">
    <property type="entry name" value="lambda repressor-like DNA-binding domains"/>
    <property type="match status" value="1"/>
</dbReference>
<dbReference type="InterPro" id="IPR010982">
    <property type="entry name" value="Lambda_DNA-bd_dom_sf"/>
</dbReference>
<dbReference type="Proteomes" id="UP000199468">
    <property type="component" value="Unassembled WGS sequence"/>
</dbReference>
<dbReference type="EMBL" id="FNBZ01000005">
    <property type="protein sequence ID" value="SDG83432.1"/>
    <property type="molecule type" value="Genomic_DNA"/>
</dbReference>
<accession>A0ABY0P2U7</accession>
<comment type="caution">
    <text evidence="3">The sequence shown here is derived from an EMBL/GenBank/DDBJ whole genome shotgun (WGS) entry which is preliminary data.</text>
</comment>
<evidence type="ECO:0000256" key="1">
    <source>
        <dbReference type="SAM" id="MobiDB-lite"/>
    </source>
</evidence>
<evidence type="ECO:0000313" key="4">
    <source>
        <dbReference type="Proteomes" id="UP000199468"/>
    </source>
</evidence>